<proteinExistence type="predicted"/>
<keyword evidence="1" id="KW-0472">Membrane</keyword>
<keyword evidence="1" id="KW-0812">Transmembrane</keyword>
<protein>
    <recommendedName>
        <fullName evidence="4">Terminase</fullName>
    </recommendedName>
</protein>
<name>A0A167JV81_9GAMM</name>
<accession>A0A167JV81</accession>
<evidence type="ECO:0000256" key="1">
    <source>
        <dbReference type="SAM" id="Phobius"/>
    </source>
</evidence>
<keyword evidence="1" id="KW-1133">Transmembrane helix</keyword>
<gene>
    <name evidence="2" type="ORF">N478_06560</name>
</gene>
<dbReference type="Proteomes" id="UP000076661">
    <property type="component" value="Unassembled WGS sequence"/>
</dbReference>
<evidence type="ECO:0000313" key="2">
    <source>
        <dbReference type="EMBL" id="KZN61723.1"/>
    </source>
</evidence>
<evidence type="ECO:0008006" key="4">
    <source>
        <dbReference type="Google" id="ProtNLM"/>
    </source>
</evidence>
<sequence length="119" mass="13396">MSIKEILEWQWDGYAKFHRSRANLLLHIIAVPFFIVGVILLVLSIFNLSLPLIAISVSLMVGSIVVQGIGHSKESLPPEPFTGPTNAILRIILEQLYTFPKFVICGNWLKAYKSTLYPE</sequence>
<dbReference type="RefSeq" id="WP_063382781.1">
    <property type="nucleotide sequence ID" value="NZ_AUXX01000045.1"/>
</dbReference>
<dbReference type="PATRIC" id="fig|1365257.3.peg.4628"/>
<dbReference type="EMBL" id="AUXX01000045">
    <property type="protein sequence ID" value="KZN61723.1"/>
    <property type="molecule type" value="Genomic_DNA"/>
</dbReference>
<feature type="transmembrane region" description="Helical" evidence="1">
    <location>
        <begin position="24"/>
        <end position="46"/>
    </location>
</feature>
<reference evidence="2 3" key="1">
    <citation type="submission" date="2013-07" db="EMBL/GenBank/DDBJ databases">
        <title>Comparative Genomic and Metabolomic Analysis of Twelve Strains of Pseudoalteromonas luteoviolacea.</title>
        <authorList>
            <person name="Vynne N.G."/>
            <person name="Mansson M."/>
            <person name="Gram L."/>
        </authorList>
    </citation>
    <scope>NUCLEOTIDE SEQUENCE [LARGE SCALE GENOMIC DNA]</scope>
    <source>
        <strain evidence="2 3">S4060-1</strain>
    </source>
</reference>
<organism evidence="2 3">
    <name type="scientific">Pseudoalteromonas luteoviolacea S4060-1</name>
    <dbReference type="NCBI Taxonomy" id="1365257"/>
    <lineage>
        <taxon>Bacteria</taxon>
        <taxon>Pseudomonadati</taxon>
        <taxon>Pseudomonadota</taxon>
        <taxon>Gammaproteobacteria</taxon>
        <taxon>Alteromonadales</taxon>
        <taxon>Pseudoalteromonadaceae</taxon>
        <taxon>Pseudoalteromonas</taxon>
    </lineage>
</organism>
<evidence type="ECO:0000313" key="3">
    <source>
        <dbReference type="Proteomes" id="UP000076661"/>
    </source>
</evidence>
<dbReference type="AlphaFoldDB" id="A0A167JV81"/>
<comment type="caution">
    <text evidence="2">The sequence shown here is derived from an EMBL/GenBank/DDBJ whole genome shotgun (WGS) entry which is preliminary data.</text>
</comment>